<name>A0A4W5KWY2_9TELE</name>
<dbReference type="AlphaFoldDB" id="A0A4W5KWY2"/>
<evidence type="ECO:0000313" key="5">
    <source>
        <dbReference type="Ensembl" id="ENSHHUP00000014835.1"/>
    </source>
</evidence>
<dbReference type="GO" id="GO:0016020">
    <property type="term" value="C:membrane"/>
    <property type="evidence" value="ECO:0007669"/>
    <property type="project" value="InterPro"/>
</dbReference>
<sequence>MQIRSNAESAAFYRAGKVEHMRTDRRLQTLLRCQKSLMNKELWLYSKDTHLHVQTHTYV</sequence>
<evidence type="ECO:0000256" key="1">
    <source>
        <dbReference type="ARBA" id="ARBA00022692"/>
    </source>
</evidence>
<keyword evidence="2" id="KW-1133">Transmembrane helix</keyword>
<proteinExistence type="predicted"/>
<keyword evidence="6" id="KW-1185">Reference proteome</keyword>
<accession>A0A4W5KWY2</accession>
<keyword evidence="3" id="KW-0472">Membrane</keyword>
<keyword evidence="1" id="KW-0812">Transmembrane</keyword>
<evidence type="ECO:0000256" key="2">
    <source>
        <dbReference type="ARBA" id="ARBA00022989"/>
    </source>
</evidence>
<reference evidence="5" key="2">
    <citation type="submission" date="2025-08" db="UniProtKB">
        <authorList>
            <consortium name="Ensembl"/>
        </authorList>
    </citation>
    <scope>IDENTIFICATION</scope>
</reference>
<protein>
    <recommendedName>
        <fullName evidence="4">ABC transmembrane type-1 domain-containing protein</fullName>
    </recommendedName>
</protein>
<reference evidence="6" key="1">
    <citation type="submission" date="2018-06" db="EMBL/GenBank/DDBJ databases">
        <title>Genome assembly of Danube salmon.</title>
        <authorList>
            <person name="Macqueen D.J."/>
            <person name="Gundappa M.K."/>
        </authorList>
    </citation>
    <scope>NUCLEOTIDE SEQUENCE [LARGE SCALE GENOMIC DNA]</scope>
</reference>
<dbReference type="GO" id="GO:0140359">
    <property type="term" value="F:ABC-type transporter activity"/>
    <property type="evidence" value="ECO:0007669"/>
    <property type="project" value="InterPro"/>
</dbReference>
<reference evidence="5" key="3">
    <citation type="submission" date="2025-09" db="UniProtKB">
        <authorList>
            <consortium name="Ensembl"/>
        </authorList>
    </citation>
    <scope>IDENTIFICATION</scope>
</reference>
<evidence type="ECO:0000256" key="3">
    <source>
        <dbReference type="ARBA" id="ARBA00023136"/>
    </source>
</evidence>
<evidence type="ECO:0000313" key="6">
    <source>
        <dbReference type="Proteomes" id="UP000314982"/>
    </source>
</evidence>
<dbReference type="InterPro" id="IPR011527">
    <property type="entry name" value="ABC1_TM_dom"/>
</dbReference>
<dbReference type="Proteomes" id="UP000314982">
    <property type="component" value="Unassembled WGS sequence"/>
</dbReference>
<dbReference type="Pfam" id="PF06472">
    <property type="entry name" value="ABC_membrane_2"/>
    <property type="match status" value="1"/>
</dbReference>
<dbReference type="STRING" id="62062.ENSHHUP00000014835"/>
<organism evidence="5 6">
    <name type="scientific">Hucho hucho</name>
    <name type="common">huchen</name>
    <dbReference type="NCBI Taxonomy" id="62062"/>
    <lineage>
        <taxon>Eukaryota</taxon>
        <taxon>Metazoa</taxon>
        <taxon>Chordata</taxon>
        <taxon>Craniata</taxon>
        <taxon>Vertebrata</taxon>
        <taxon>Euteleostomi</taxon>
        <taxon>Actinopterygii</taxon>
        <taxon>Neopterygii</taxon>
        <taxon>Teleostei</taxon>
        <taxon>Protacanthopterygii</taxon>
        <taxon>Salmoniformes</taxon>
        <taxon>Salmonidae</taxon>
        <taxon>Salmoninae</taxon>
        <taxon>Hucho</taxon>
    </lineage>
</organism>
<dbReference type="GO" id="GO:0005524">
    <property type="term" value="F:ATP binding"/>
    <property type="evidence" value="ECO:0007669"/>
    <property type="project" value="InterPro"/>
</dbReference>
<dbReference type="Ensembl" id="ENSHHUT00000015337.1">
    <property type="protein sequence ID" value="ENSHHUP00000014835.1"/>
    <property type="gene ID" value="ENSHHUG00000009182.1"/>
</dbReference>
<evidence type="ECO:0000259" key="4">
    <source>
        <dbReference type="Pfam" id="PF06472"/>
    </source>
</evidence>
<feature type="domain" description="ABC transmembrane type-1" evidence="4">
    <location>
        <begin position="1"/>
        <end position="55"/>
    </location>
</feature>